<dbReference type="EMBL" id="JAHKNI010000001">
    <property type="protein sequence ID" value="MBU3060564.1"/>
    <property type="molecule type" value="Genomic_DNA"/>
</dbReference>
<dbReference type="InterPro" id="IPR028087">
    <property type="entry name" value="Tad_N"/>
</dbReference>
<proteinExistence type="predicted"/>
<organism evidence="2 3">
    <name type="scientific">Nocardia albiluteola</name>
    <dbReference type="NCBI Taxonomy" id="2842303"/>
    <lineage>
        <taxon>Bacteria</taxon>
        <taxon>Bacillati</taxon>
        <taxon>Actinomycetota</taxon>
        <taxon>Actinomycetes</taxon>
        <taxon>Mycobacteriales</taxon>
        <taxon>Nocardiaceae</taxon>
        <taxon>Nocardia</taxon>
    </lineage>
</organism>
<sequence length="121" mass="12046">MGWRDERGAATVAACLALTALLAVTVLIGQVGAVIVARHRAQAAADLGALAAAGALSTGSGDACAQARDIGRRMGARVPACTVADWDVTVVAEITASFGPFGRRAVGATARAGPGDTRTDD</sequence>
<dbReference type="NCBIfam" id="TIGR03816">
    <property type="entry name" value="tadE_like_DECH"/>
    <property type="match status" value="1"/>
</dbReference>
<protein>
    <submittedName>
        <fullName evidence="2">Flp pilus-assembly TadE/G-like family protein</fullName>
    </submittedName>
</protein>
<name>A0ABS6ARB8_9NOCA</name>
<evidence type="ECO:0000259" key="1">
    <source>
        <dbReference type="Pfam" id="PF13400"/>
    </source>
</evidence>
<gene>
    <name evidence="2" type="ORF">KO481_03390</name>
</gene>
<evidence type="ECO:0000313" key="3">
    <source>
        <dbReference type="Proteomes" id="UP000733379"/>
    </source>
</evidence>
<comment type="caution">
    <text evidence="2">The sequence shown here is derived from an EMBL/GenBank/DDBJ whole genome shotgun (WGS) entry which is preliminary data.</text>
</comment>
<evidence type="ECO:0000313" key="2">
    <source>
        <dbReference type="EMBL" id="MBU3060564.1"/>
    </source>
</evidence>
<feature type="domain" description="Putative Flp pilus-assembly TadG-like N-terminal" evidence="1">
    <location>
        <begin position="8"/>
        <end position="54"/>
    </location>
</feature>
<accession>A0ABS6ARB8</accession>
<dbReference type="Pfam" id="PF13400">
    <property type="entry name" value="Tad"/>
    <property type="match status" value="1"/>
</dbReference>
<dbReference type="Proteomes" id="UP000733379">
    <property type="component" value="Unassembled WGS sequence"/>
</dbReference>
<reference evidence="2 3" key="1">
    <citation type="submission" date="2021-06" db="EMBL/GenBank/DDBJ databases">
        <title>Actinomycetes sequencing.</title>
        <authorList>
            <person name="Shan Q."/>
        </authorList>
    </citation>
    <scope>NUCLEOTIDE SEQUENCE [LARGE SCALE GENOMIC DNA]</scope>
    <source>
        <strain evidence="2 3">NEAU-G5</strain>
    </source>
</reference>
<keyword evidence="3" id="KW-1185">Reference proteome</keyword>
<dbReference type="InterPro" id="IPR021202">
    <property type="entry name" value="Rv3654c-like"/>
</dbReference>